<dbReference type="Pfam" id="PF10901">
    <property type="entry name" value="DUF2690"/>
    <property type="match status" value="1"/>
</dbReference>
<accession>A0A4U0RGG0</accession>
<proteinExistence type="predicted"/>
<dbReference type="RefSeq" id="WP_136731437.1">
    <property type="nucleotide sequence ID" value="NZ_SUMC01000218.1"/>
</dbReference>
<organism evidence="1 2">
    <name type="scientific">Actinacidiphila oryziradicis</name>
    <dbReference type="NCBI Taxonomy" id="2571141"/>
    <lineage>
        <taxon>Bacteria</taxon>
        <taxon>Bacillati</taxon>
        <taxon>Actinomycetota</taxon>
        <taxon>Actinomycetes</taxon>
        <taxon>Kitasatosporales</taxon>
        <taxon>Streptomycetaceae</taxon>
        <taxon>Actinacidiphila</taxon>
    </lineage>
</organism>
<name>A0A4U0RGG0_9ACTN</name>
<comment type="caution">
    <text evidence="1">The sequence shown here is derived from an EMBL/GenBank/DDBJ whole genome shotgun (WGS) entry which is preliminary data.</text>
</comment>
<sequence length="225" mass="24160">MTGGQARGAFFGQHRDAVPVTCVAAIDQGGKTGCPFNTQTAELDDTSTGRVRHRTVDRPVSTHPFARKEVLRQPNLRLTDYQRGRKMIKKVAIGMATAALALSGLTAGTAHAGEASDVIVPLGTCSFAHPVPAGVHQVKVGRATVQLRYSTTTHCAWGRIINAKKNDKVWVDRTYDNGKTYNHLGATTVKSGSDTHTPSYYDGGGAKMRACAHSGGVTHCTWPWF</sequence>
<gene>
    <name evidence="1" type="ORF">FCI23_53600</name>
</gene>
<dbReference type="InterPro" id="IPR021224">
    <property type="entry name" value="DUF2690"/>
</dbReference>
<keyword evidence="2" id="KW-1185">Reference proteome</keyword>
<dbReference type="OrthoDB" id="258587at2"/>
<dbReference type="EMBL" id="SUMC01000218">
    <property type="protein sequence ID" value="TJZ94485.1"/>
    <property type="molecule type" value="Genomic_DNA"/>
</dbReference>
<evidence type="ECO:0000313" key="1">
    <source>
        <dbReference type="EMBL" id="TJZ94485.1"/>
    </source>
</evidence>
<evidence type="ECO:0000313" key="2">
    <source>
        <dbReference type="Proteomes" id="UP000305778"/>
    </source>
</evidence>
<protein>
    <submittedName>
        <fullName evidence="1">DUF2690 domain-containing protein</fullName>
    </submittedName>
</protein>
<dbReference type="AlphaFoldDB" id="A0A4U0RGG0"/>
<dbReference type="Proteomes" id="UP000305778">
    <property type="component" value="Unassembled WGS sequence"/>
</dbReference>
<reference evidence="1 2" key="1">
    <citation type="submission" date="2019-04" db="EMBL/GenBank/DDBJ databases">
        <title>Streptomyces oryziradicis sp. nov., a novel actinomycete isolated from rhizosphere soil of rice (Oryza sativa L.).</title>
        <authorList>
            <person name="Li C."/>
        </authorList>
    </citation>
    <scope>NUCLEOTIDE SEQUENCE [LARGE SCALE GENOMIC DNA]</scope>
    <source>
        <strain evidence="1 2">NEAU-C40</strain>
    </source>
</reference>